<keyword evidence="1" id="KW-0732">Signal</keyword>
<dbReference type="EMBL" id="JNBR01000515">
    <property type="protein sequence ID" value="OQR91578.1"/>
    <property type="molecule type" value="Genomic_DNA"/>
</dbReference>
<evidence type="ECO:0008006" key="4">
    <source>
        <dbReference type="Google" id="ProtNLM"/>
    </source>
</evidence>
<organism evidence="2 3">
    <name type="scientific">Achlya hypogyna</name>
    <name type="common">Oomycete</name>
    <name type="synonym">Protoachlya hypogyna</name>
    <dbReference type="NCBI Taxonomy" id="1202772"/>
    <lineage>
        <taxon>Eukaryota</taxon>
        <taxon>Sar</taxon>
        <taxon>Stramenopiles</taxon>
        <taxon>Oomycota</taxon>
        <taxon>Saprolegniomycetes</taxon>
        <taxon>Saprolegniales</taxon>
        <taxon>Achlyaceae</taxon>
        <taxon>Achlya</taxon>
    </lineage>
</organism>
<reference evidence="2 3" key="1">
    <citation type="journal article" date="2014" name="Genome Biol. Evol.">
        <title>The secreted proteins of Achlya hypogyna and Thraustotheca clavata identify the ancestral oomycete secretome and reveal gene acquisitions by horizontal gene transfer.</title>
        <authorList>
            <person name="Misner I."/>
            <person name="Blouin N."/>
            <person name="Leonard G."/>
            <person name="Richards T.A."/>
            <person name="Lane C.E."/>
        </authorList>
    </citation>
    <scope>NUCLEOTIDE SEQUENCE [LARGE SCALE GENOMIC DNA]</scope>
    <source>
        <strain evidence="2 3">ATCC 48635</strain>
    </source>
</reference>
<feature type="chain" id="PRO_5013343051" description="Secreted protein" evidence="1">
    <location>
        <begin position="18"/>
        <end position="119"/>
    </location>
</feature>
<name>A0A1V9Z0N1_ACHHY</name>
<gene>
    <name evidence="2" type="ORF">ACHHYP_04559</name>
</gene>
<sequence length="119" mass="12023">MRARAFFVLAGCATAAASPPLPWQSSCQVCAHTGRCGGASSPIKFCGTWPTGACCCSANVNCPTPGVHATCDCGTPTPLGLPWIAAVVCVFAGLVGFLADYPVDAALPPVADVLGYNFS</sequence>
<proteinExistence type="predicted"/>
<protein>
    <recommendedName>
        <fullName evidence="4">Secreted protein</fullName>
    </recommendedName>
</protein>
<evidence type="ECO:0000313" key="2">
    <source>
        <dbReference type="EMBL" id="OQR91578.1"/>
    </source>
</evidence>
<evidence type="ECO:0000256" key="1">
    <source>
        <dbReference type="SAM" id="SignalP"/>
    </source>
</evidence>
<keyword evidence="3" id="KW-1185">Reference proteome</keyword>
<comment type="caution">
    <text evidence="2">The sequence shown here is derived from an EMBL/GenBank/DDBJ whole genome shotgun (WGS) entry which is preliminary data.</text>
</comment>
<dbReference type="AlphaFoldDB" id="A0A1V9Z0N1"/>
<feature type="signal peptide" evidence="1">
    <location>
        <begin position="1"/>
        <end position="17"/>
    </location>
</feature>
<accession>A0A1V9Z0N1</accession>
<dbReference type="Proteomes" id="UP000243579">
    <property type="component" value="Unassembled WGS sequence"/>
</dbReference>
<evidence type="ECO:0000313" key="3">
    <source>
        <dbReference type="Proteomes" id="UP000243579"/>
    </source>
</evidence>